<evidence type="ECO:0000256" key="2">
    <source>
        <dbReference type="ARBA" id="ARBA00022692"/>
    </source>
</evidence>
<dbReference type="SUPFAM" id="SSF103473">
    <property type="entry name" value="MFS general substrate transporter"/>
    <property type="match status" value="1"/>
</dbReference>
<feature type="transmembrane region" description="Helical" evidence="6">
    <location>
        <begin position="231"/>
        <end position="252"/>
    </location>
</feature>
<dbReference type="Proteomes" id="UP000242525">
    <property type="component" value="Unassembled WGS sequence"/>
</dbReference>
<evidence type="ECO:0000256" key="6">
    <source>
        <dbReference type="SAM" id="Phobius"/>
    </source>
</evidence>
<evidence type="ECO:0000259" key="7">
    <source>
        <dbReference type="PROSITE" id="PS50850"/>
    </source>
</evidence>
<feature type="transmembrane region" description="Helical" evidence="6">
    <location>
        <begin position="499"/>
        <end position="515"/>
    </location>
</feature>
<feature type="transmembrane region" description="Helical" evidence="6">
    <location>
        <begin position="419"/>
        <end position="444"/>
    </location>
</feature>
<feature type="region of interest" description="Disordered" evidence="5">
    <location>
        <begin position="32"/>
        <end position="71"/>
    </location>
</feature>
<dbReference type="EMBL" id="CCBN010000001">
    <property type="protein sequence ID" value="CDO51717.1"/>
    <property type="molecule type" value="Genomic_DNA"/>
</dbReference>
<comment type="caution">
    <text evidence="8">The sequence shown here is derived from an EMBL/GenBank/DDBJ whole genome shotgun (WGS) entry which is preliminary data.</text>
</comment>
<feature type="transmembrane region" description="Helical" evidence="6">
    <location>
        <begin position="96"/>
        <end position="120"/>
    </location>
</feature>
<dbReference type="PANTHER" id="PTHR23507">
    <property type="entry name" value="ZGC:174356"/>
    <property type="match status" value="1"/>
</dbReference>
<sequence>MSANDIIEEEEVSAIVADHIIAHAEHLDDNVPMSSFPHGATAPKNNHASDYPENETTTSTSSSSDDIDDLDNPNPLKFEYQALSWRQRPSHITLRVALVVQLIGIMSAVTSQLDAIVYLVCQNHFNQSEPLASFPSDGFSLAAGNSTLDGRQSFQDPRCFSSEVSALVSIFQTYMTTVTAILGVMTVPILASLSDRVGRKPIFIWTMTCSTLSLLITIACCTLPVNYRLFLVASVIDGFGGSMFLMVILCCSYTSDCVREQFRAGALSVLDAFVFGGIALGPFFGSLILKASGHNLLILFLFSLMCQVIALAIVIFFLNESRSEKERVKSQGEHLTRKSSFLEERRRRRFSAHSASYANLNDASTLTEEETFEPELRFSWSLEYFIEKAREIVHNADILGPLRSLNFTHLHDRRARINAYILVFVQATLSEIIIALMPLVFLYAKTRFGWTSVENGYFISLIGGARFAVLSTLLPFVINFCRKRWPHIPDRVDVVDKRLLQGGLLFSIFGHFLMAESPTGTLFMAAVCVIAFGSGSSPLLRNAVIKHSPADRIGEVLGAASLISRLQNTVVPALFATVYSLTVKQRPQAIIEMVCALEGLMFVLISGLYLQGPITLAGVDELVNEEA</sequence>
<evidence type="ECO:0000256" key="5">
    <source>
        <dbReference type="SAM" id="MobiDB-lite"/>
    </source>
</evidence>
<keyword evidence="4 6" id="KW-0472">Membrane</keyword>
<feature type="transmembrane region" description="Helical" evidence="6">
    <location>
        <begin position="170"/>
        <end position="190"/>
    </location>
</feature>
<dbReference type="Gene3D" id="1.20.1250.20">
    <property type="entry name" value="MFS general substrate transporter like domains"/>
    <property type="match status" value="1"/>
</dbReference>
<feature type="transmembrane region" description="Helical" evidence="6">
    <location>
        <begin position="264"/>
        <end position="284"/>
    </location>
</feature>
<dbReference type="OrthoDB" id="3026777at2759"/>
<dbReference type="Pfam" id="PF07690">
    <property type="entry name" value="MFS_1"/>
    <property type="match status" value="1"/>
</dbReference>
<evidence type="ECO:0000256" key="4">
    <source>
        <dbReference type="ARBA" id="ARBA00023136"/>
    </source>
</evidence>
<feature type="transmembrane region" description="Helical" evidence="6">
    <location>
        <begin position="456"/>
        <end position="478"/>
    </location>
</feature>
<evidence type="ECO:0000313" key="9">
    <source>
        <dbReference type="Proteomes" id="UP000242525"/>
    </source>
</evidence>
<dbReference type="AlphaFoldDB" id="A0A0J9X4N3"/>
<evidence type="ECO:0000256" key="3">
    <source>
        <dbReference type="ARBA" id="ARBA00022989"/>
    </source>
</evidence>
<dbReference type="GO" id="GO:0016020">
    <property type="term" value="C:membrane"/>
    <property type="evidence" value="ECO:0007669"/>
    <property type="project" value="UniProtKB-SubCell"/>
</dbReference>
<keyword evidence="9" id="KW-1185">Reference proteome</keyword>
<feature type="transmembrane region" description="Helical" evidence="6">
    <location>
        <begin position="202"/>
        <end position="225"/>
    </location>
</feature>
<reference evidence="8" key="1">
    <citation type="submission" date="2014-03" db="EMBL/GenBank/DDBJ databases">
        <authorList>
            <person name="Casaregola S."/>
        </authorList>
    </citation>
    <scope>NUCLEOTIDE SEQUENCE [LARGE SCALE GENOMIC DNA]</scope>
    <source>
        <strain evidence="8">CLIB 918</strain>
    </source>
</reference>
<evidence type="ECO:0000313" key="8">
    <source>
        <dbReference type="EMBL" id="CDO51717.1"/>
    </source>
</evidence>
<evidence type="ECO:0000256" key="1">
    <source>
        <dbReference type="ARBA" id="ARBA00004141"/>
    </source>
</evidence>
<dbReference type="GO" id="GO:0022857">
    <property type="term" value="F:transmembrane transporter activity"/>
    <property type="evidence" value="ECO:0007669"/>
    <property type="project" value="InterPro"/>
</dbReference>
<dbReference type="PROSITE" id="PS50850">
    <property type="entry name" value="MFS"/>
    <property type="match status" value="1"/>
</dbReference>
<proteinExistence type="predicted"/>
<feature type="transmembrane region" description="Helical" evidence="6">
    <location>
        <begin position="521"/>
        <end position="540"/>
    </location>
</feature>
<feature type="domain" description="Major facilitator superfamily (MFS) profile" evidence="7">
    <location>
        <begin position="100"/>
        <end position="611"/>
    </location>
</feature>
<gene>
    <name evidence="8" type="ORF">BN980_GECA01s11131g</name>
</gene>
<keyword evidence="3 6" id="KW-1133">Transmembrane helix</keyword>
<dbReference type="InterPro" id="IPR036259">
    <property type="entry name" value="MFS_trans_sf"/>
</dbReference>
<name>A0A0J9X4N3_GEOCN</name>
<dbReference type="PANTHER" id="PTHR23507:SF1">
    <property type="entry name" value="FI18259P1-RELATED"/>
    <property type="match status" value="1"/>
</dbReference>
<comment type="subcellular location">
    <subcellularLocation>
        <location evidence="1">Membrane</location>
        <topology evidence="1">Multi-pass membrane protein</topology>
    </subcellularLocation>
</comment>
<feature type="transmembrane region" description="Helical" evidence="6">
    <location>
        <begin position="589"/>
        <end position="610"/>
    </location>
</feature>
<dbReference type="InterPro" id="IPR020846">
    <property type="entry name" value="MFS_dom"/>
</dbReference>
<keyword evidence="2 6" id="KW-0812">Transmembrane</keyword>
<organism evidence="8 9">
    <name type="scientific">Geotrichum candidum</name>
    <name type="common">Oospora lactis</name>
    <name type="synonym">Dipodascus geotrichum</name>
    <dbReference type="NCBI Taxonomy" id="1173061"/>
    <lineage>
        <taxon>Eukaryota</taxon>
        <taxon>Fungi</taxon>
        <taxon>Dikarya</taxon>
        <taxon>Ascomycota</taxon>
        <taxon>Saccharomycotina</taxon>
        <taxon>Dipodascomycetes</taxon>
        <taxon>Dipodascales</taxon>
        <taxon>Dipodascaceae</taxon>
        <taxon>Geotrichum</taxon>
    </lineage>
</organism>
<dbReference type="InterPro" id="IPR011701">
    <property type="entry name" value="MFS"/>
</dbReference>
<accession>A0A0J9X4N3</accession>
<protein>
    <recommendedName>
        <fullName evidence="7">Major facilitator superfamily (MFS) profile domain-containing protein</fullName>
    </recommendedName>
</protein>
<feature type="transmembrane region" description="Helical" evidence="6">
    <location>
        <begin position="296"/>
        <end position="318"/>
    </location>
</feature>